<dbReference type="RefSeq" id="WP_306726882.1">
    <property type="nucleotide sequence ID" value="NZ_JAVDDT010000001.1"/>
</dbReference>
<dbReference type="EMBL" id="JAVDDT010000001">
    <property type="protein sequence ID" value="MDQ2068391.1"/>
    <property type="molecule type" value="Genomic_DNA"/>
</dbReference>
<accession>A0ABU0W346</accession>
<organism evidence="1 2">
    <name type="scientific">Natronospira bacteriovora</name>
    <dbReference type="NCBI Taxonomy" id="3069753"/>
    <lineage>
        <taxon>Bacteria</taxon>
        <taxon>Pseudomonadati</taxon>
        <taxon>Pseudomonadota</taxon>
        <taxon>Gammaproteobacteria</taxon>
        <taxon>Natronospirales</taxon>
        <taxon>Natronospiraceae</taxon>
        <taxon>Natronospira</taxon>
    </lineage>
</organism>
<sequence>MKRDAEHDWDELLEQLQSHVHTELAREPLPSESDMLRLARDYESFVRMEHPPLRARRLAEQLLFQQRRYADETLVRQLGIRVTIMLASIYRDWLQTGGSGSPNQSGQ</sequence>
<keyword evidence="2" id="KW-1185">Reference proteome</keyword>
<protein>
    <submittedName>
        <fullName evidence="1">Uncharacterized protein</fullName>
    </submittedName>
</protein>
<gene>
    <name evidence="1" type="ORF">RBH19_00705</name>
</gene>
<evidence type="ECO:0000313" key="2">
    <source>
        <dbReference type="Proteomes" id="UP001239019"/>
    </source>
</evidence>
<evidence type="ECO:0000313" key="1">
    <source>
        <dbReference type="EMBL" id="MDQ2068391.1"/>
    </source>
</evidence>
<reference evidence="1 2" key="1">
    <citation type="submission" date="2023-08" db="EMBL/GenBank/DDBJ databases">
        <title>Whole-genome sequencing of halo(alkali)philic microorganisms from hypersaline lakes.</title>
        <authorList>
            <person name="Sorokin D.Y."/>
            <person name="Abbas B."/>
            <person name="Merkel A.Y."/>
        </authorList>
    </citation>
    <scope>NUCLEOTIDE SEQUENCE [LARGE SCALE GENOMIC DNA]</scope>
    <source>
        <strain evidence="1 2">AB-CW4</strain>
    </source>
</reference>
<name>A0ABU0W346_9GAMM</name>
<comment type="caution">
    <text evidence="1">The sequence shown here is derived from an EMBL/GenBank/DDBJ whole genome shotgun (WGS) entry which is preliminary data.</text>
</comment>
<proteinExistence type="predicted"/>
<dbReference type="Proteomes" id="UP001239019">
    <property type="component" value="Unassembled WGS sequence"/>
</dbReference>